<comment type="pathway">
    <text evidence="4">Lipid metabolism.</text>
</comment>
<keyword evidence="17" id="KW-1208">Phospholipid metabolism</keyword>
<dbReference type="VEuPathDB" id="FungiDB:TRICI_004589"/>
<evidence type="ECO:0000256" key="4">
    <source>
        <dbReference type="ARBA" id="ARBA00005189"/>
    </source>
</evidence>
<proteinExistence type="inferred from homology"/>
<keyword evidence="11" id="KW-0999">Mitochondrion inner membrane</keyword>
<dbReference type="PANTHER" id="PTHR13619">
    <property type="entry name" value="PHOSPHATIDATE CYTIDYLYLTRANSFERASE, MITOCHONDRIAL"/>
    <property type="match status" value="1"/>
</dbReference>
<evidence type="ECO:0000256" key="15">
    <source>
        <dbReference type="ARBA" id="ARBA00023136"/>
    </source>
</evidence>
<dbReference type="GO" id="GO:0005743">
    <property type="term" value="C:mitochondrial inner membrane"/>
    <property type="evidence" value="ECO:0007669"/>
    <property type="project" value="UniProtKB-SubCell"/>
</dbReference>
<dbReference type="EMBL" id="SWFS01000345">
    <property type="protein sequence ID" value="KAA8909277.1"/>
    <property type="molecule type" value="Genomic_DNA"/>
</dbReference>
<keyword evidence="15" id="KW-0472">Membrane</keyword>
<dbReference type="Pfam" id="PF09139">
    <property type="entry name" value="Tam41_Mmp37"/>
    <property type="match status" value="1"/>
</dbReference>
<dbReference type="GO" id="GO:0032049">
    <property type="term" value="P:cardiolipin biosynthetic process"/>
    <property type="evidence" value="ECO:0007669"/>
    <property type="project" value="InterPro"/>
</dbReference>
<evidence type="ECO:0000256" key="5">
    <source>
        <dbReference type="ARBA" id="ARBA00005458"/>
    </source>
</evidence>
<keyword evidence="10" id="KW-0548">Nucleotidyltransferase</keyword>
<protein>
    <recommendedName>
        <fullName evidence="7">Phosphatidate cytidylyltransferase, mitochondrial</fullName>
        <ecNumber evidence="6">2.7.7.41</ecNumber>
    </recommendedName>
    <alternativeName>
        <fullName evidence="18">CDP-diacylglycerol synthase</fullName>
    </alternativeName>
</protein>
<evidence type="ECO:0000313" key="19">
    <source>
        <dbReference type="EMBL" id="KAA8909277.1"/>
    </source>
</evidence>
<comment type="similarity">
    <text evidence="5">Belongs to the TAM41 family.</text>
</comment>
<keyword evidence="20" id="KW-1185">Reference proteome</keyword>
<keyword evidence="16" id="KW-0594">Phospholipid biosynthesis</keyword>
<evidence type="ECO:0000313" key="20">
    <source>
        <dbReference type="Proteomes" id="UP000761534"/>
    </source>
</evidence>
<evidence type="ECO:0000256" key="16">
    <source>
        <dbReference type="ARBA" id="ARBA00023209"/>
    </source>
</evidence>
<reference evidence="19" key="1">
    <citation type="journal article" date="2019" name="G3 (Bethesda)">
        <title>Genome Assemblies of Two Rare Opportunistic Yeast Pathogens: Diutina rugosa (syn. Candida rugosa) and Trichomonascus ciferrii (syn. Candida ciferrii).</title>
        <authorList>
            <person name="Mixao V."/>
            <person name="Saus E."/>
            <person name="Hansen A.P."/>
            <person name="Lass-Florl C."/>
            <person name="Gabaldon T."/>
        </authorList>
    </citation>
    <scope>NUCLEOTIDE SEQUENCE</scope>
    <source>
        <strain evidence="19">CBS 4856</strain>
    </source>
</reference>
<accession>A0A642V0Q6</accession>
<comment type="subcellular location">
    <subcellularLocation>
        <location evidence="2">Mitochondrion inner membrane</location>
        <topology evidence="2">Peripheral membrane protein</topology>
        <orientation evidence="2">Matrix side</orientation>
    </subcellularLocation>
</comment>
<name>A0A642V0Q6_9ASCO</name>
<dbReference type="PANTHER" id="PTHR13619:SF0">
    <property type="entry name" value="PHOSPHATIDATE CYTIDYLYLTRANSFERASE, MITOCHONDRIAL"/>
    <property type="match status" value="1"/>
</dbReference>
<dbReference type="AlphaFoldDB" id="A0A642V0Q6"/>
<evidence type="ECO:0000256" key="8">
    <source>
        <dbReference type="ARBA" id="ARBA00022516"/>
    </source>
</evidence>
<dbReference type="GO" id="GO:0004605">
    <property type="term" value="F:phosphatidate cytidylyltransferase activity"/>
    <property type="evidence" value="ECO:0007669"/>
    <property type="project" value="UniProtKB-EC"/>
</dbReference>
<evidence type="ECO:0000256" key="12">
    <source>
        <dbReference type="ARBA" id="ARBA00022842"/>
    </source>
</evidence>
<evidence type="ECO:0000256" key="7">
    <source>
        <dbReference type="ARBA" id="ARBA00018337"/>
    </source>
</evidence>
<evidence type="ECO:0000256" key="9">
    <source>
        <dbReference type="ARBA" id="ARBA00022679"/>
    </source>
</evidence>
<dbReference type="Proteomes" id="UP000761534">
    <property type="component" value="Unassembled WGS sequence"/>
</dbReference>
<keyword evidence="13" id="KW-0443">Lipid metabolism</keyword>
<keyword evidence="12" id="KW-0460">Magnesium</keyword>
<keyword evidence="9" id="KW-0808">Transferase</keyword>
<evidence type="ECO:0000256" key="6">
    <source>
        <dbReference type="ARBA" id="ARBA00012487"/>
    </source>
</evidence>
<evidence type="ECO:0000256" key="14">
    <source>
        <dbReference type="ARBA" id="ARBA00023128"/>
    </source>
</evidence>
<evidence type="ECO:0000256" key="1">
    <source>
        <dbReference type="ARBA" id="ARBA00001946"/>
    </source>
</evidence>
<comment type="caution">
    <text evidence="19">The sequence shown here is derived from an EMBL/GenBank/DDBJ whole genome shotgun (WGS) entry which is preliminary data.</text>
</comment>
<dbReference type="GO" id="GO:0016024">
    <property type="term" value="P:CDP-diacylglycerol biosynthetic process"/>
    <property type="evidence" value="ECO:0007669"/>
    <property type="project" value="UniProtKB-UniPathway"/>
</dbReference>
<evidence type="ECO:0000256" key="18">
    <source>
        <dbReference type="ARBA" id="ARBA00029893"/>
    </source>
</evidence>
<evidence type="ECO:0000256" key="10">
    <source>
        <dbReference type="ARBA" id="ARBA00022695"/>
    </source>
</evidence>
<comment type="cofactor">
    <cofactor evidence="1">
        <name>Mg(2+)</name>
        <dbReference type="ChEBI" id="CHEBI:18420"/>
    </cofactor>
</comment>
<keyword evidence="14" id="KW-0496">Mitochondrion</keyword>
<organism evidence="19 20">
    <name type="scientific">Trichomonascus ciferrii</name>
    <dbReference type="NCBI Taxonomy" id="44093"/>
    <lineage>
        <taxon>Eukaryota</taxon>
        <taxon>Fungi</taxon>
        <taxon>Dikarya</taxon>
        <taxon>Ascomycota</taxon>
        <taxon>Saccharomycotina</taxon>
        <taxon>Dipodascomycetes</taxon>
        <taxon>Dipodascales</taxon>
        <taxon>Trichomonascaceae</taxon>
        <taxon>Trichomonascus</taxon>
        <taxon>Trichomonascus ciferrii complex</taxon>
    </lineage>
</organism>
<gene>
    <name evidence="19" type="ORF">TRICI_004589</name>
</gene>
<evidence type="ECO:0000256" key="11">
    <source>
        <dbReference type="ARBA" id="ARBA00022792"/>
    </source>
</evidence>
<dbReference type="InterPro" id="IPR015222">
    <property type="entry name" value="Tam41"/>
</dbReference>
<dbReference type="UniPathway" id="UPA00557">
    <property type="reaction ID" value="UER00614"/>
</dbReference>
<sequence>MITSVSYMGDPRMTFGENPRKIDNIVDNQFLNFRRLYAPLMDGLPNLELTANDKLSDVVLTQDMDPVKRGNMVVRLPASFKTKLYSRYATKYNLNPNDPHLKEALEKNTESIRPDPSIKMVCSDFDKSIASDSTLSTEVSNCIRSTVAWPSSAQTLKGILTAGIFRSIKYSSEKLKKYFAK</sequence>
<evidence type="ECO:0000256" key="2">
    <source>
        <dbReference type="ARBA" id="ARBA00004443"/>
    </source>
</evidence>
<evidence type="ECO:0000256" key="13">
    <source>
        <dbReference type="ARBA" id="ARBA00023098"/>
    </source>
</evidence>
<evidence type="ECO:0000256" key="3">
    <source>
        <dbReference type="ARBA" id="ARBA00005119"/>
    </source>
</evidence>
<evidence type="ECO:0000256" key="17">
    <source>
        <dbReference type="ARBA" id="ARBA00023264"/>
    </source>
</evidence>
<dbReference type="EC" id="2.7.7.41" evidence="6"/>
<dbReference type="OrthoDB" id="341477at2759"/>
<comment type="pathway">
    <text evidence="3">Phospholipid metabolism; CDP-diacylglycerol biosynthesis; CDP-diacylglycerol from sn-glycerol 3-phosphate: step 3/3.</text>
</comment>
<keyword evidence="8" id="KW-0444">Lipid biosynthesis</keyword>